<evidence type="ECO:0000313" key="3">
    <source>
        <dbReference type="Proteomes" id="UP000796880"/>
    </source>
</evidence>
<dbReference type="Proteomes" id="UP000796880">
    <property type="component" value="Unassembled WGS sequence"/>
</dbReference>
<protein>
    <submittedName>
        <fullName evidence="2">Uncharacterized protein</fullName>
    </submittedName>
</protein>
<feature type="compositionally biased region" description="Acidic residues" evidence="1">
    <location>
        <begin position="81"/>
        <end position="103"/>
    </location>
</feature>
<gene>
    <name evidence="2" type="ORF">FNV43_RR13448</name>
</gene>
<feature type="compositionally biased region" description="Polar residues" evidence="1">
    <location>
        <begin position="121"/>
        <end position="130"/>
    </location>
</feature>
<evidence type="ECO:0000256" key="1">
    <source>
        <dbReference type="SAM" id="MobiDB-lite"/>
    </source>
</evidence>
<name>A0A8K0H1A6_9ROSA</name>
<dbReference type="AlphaFoldDB" id="A0A8K0H1A6"/>
<keyword evidence="3" id="KW-1185">Reference proteome</keyword>
<accession>A0A8K0H1A6</accession>
<feature type="compositionally biased region" description="Polar residues" evidence="1">
    <location>
        <begin position="139"/>
        <end position="149"/>
    </location>
</feature>
<sequence>MEKNGEADRVIEKDRELEALRLDYAQVVGERDALQARVARWPRAKKHIYKKAAIDAILKNTNDMIRAFKAGQIEYWVTPDPSDEEEDDQEDMEITLGEDESNDGDAPLMNQPEAPILGAEPNQSTFNNSFEEAMRFPSNEETGLSQTSHAADADARAQD</sequence>
<reference evidence="2" key="1">
    <citation type="submission" date="2020-03" db="EMBL/GenBank/DDBJ databases">
        <title>A high-quality chromosome-level genome assembly of a woody plant with both climbing and erect habits, Rhamnella rubrinervis.</title>
        <authorList>
            <person name="Lu Z."/>
            <person name="Yang Y."/>
            <person name="Zhu X."/>
            <person name="Sun Y."/>
        </authorList>
    </citation>
    <scope>NUCLEOTIDE SEQUENCE</scope>
    <source>
        <strain evidence="2">BYM</strain>
        <tissue evidence="2">Leaf</tissue>
    </source>
</reference>
<comment type="caution">
    <text evidence="2">The sequence shown here is derived from an EMBL/GenBank/DDBJ whole genome shotgun (WGS) entry which is preliminary data.</text>
</comment>
<feature type="region of interest" description="Disordered" evidence="1">
    <location>
        <begin position="78"/>
        <end position="159"/>
    </location>
</feature>
<organism evidence="2 3">
    <name type="scientific">Rhamnella rubrinervis</name>
    <dbReference type="NCBI Taxonomy" id="2594499"/>
    <lineage>
        <taxon>Eukaryota</taxon>
        <taxon>Viridiplantae</taxon>
        <taxon>Streptophyta</taxon>
        <taxon>Embryophyta</taxon>
        <taxon>Tracheophyta</taxon>
        <taxon>Spermatophyta</taxon>
        <taxon>Magnoliopsida</taxon>
        <taxon>eudicotyledons</taxon>
        <taxon>Gunneridae</taxon>
        <taxon>Pentapetalae</taxon>
        <taxon>rosids</taxon>
        <taxon>fabids</taxon>
        <taxon>Rosales</taxon>
        <taxon>Rhamnaceae</taxon>
        <taxon>rhamnoid group</taxon>
        <taxon>Rhamneae</taxon>
        <taxon>Rhamnella</taxon>
    </lineage>
</organism>
<evidence type="ECO:0000313" key="2">
    <source>
        <dbReference type="EMBL" id="KAF3443758.1"/>
    </source>
</evidence>
<dbReference type="EMBL" id="VOIH02000006">
    <property type="protein sequence ID" value="KAF3443758.1"/>
    <property type="molecule type" value="Genomic_DNA"/>
</dbReference>
<proteinExistence type="predicted"/>